<dbReference type="PROSITE" id="PS51208">
    <property type="entry name" value="AUTOTRANSPORTER"/>
    <property type="match status" value="1"/>
</dbReference>
<reference evidence="4 5" key="2">
    <citation type="journal article" date="2023" name="Plant Pathol.">
        <title>Dismantling and reorganizing Pseudomonas marginalis sensu#lato.</title>
        <authorList>
            <person name="Sawada H."/>
            <person name="Fujikawa T."/>
            <person name="Satou M."/>
        </authorList>
    </citation>
    <scope>NUCLEOTIDE SEQUENCE [LARGE SCALE GENOMIC DNA]</scope>
    <source>
        <strain evidence="4 5">MAFF 302046</strain>
    </source>
</reference>
<dbReference type="InterPro" id="IPR036709">
    <property type="entry name" value="Autotransporte_beta_dom_sf"/>
</dbReference>
<gene>
    <name evidence="4" type="ORF">M1B35_13735</name>
</gene>
<dbReference type="InterPro" id="IPR011050">
    <property type="entry name" value="Pectin_lyase_fold/virulence"/>
</dbReference>
<comment type="caution">
    <text evidence="4">The sequence shown here is derived from an EMBL/GenBank/DDBJ whole genome shotgun (WGS) entry which is preliminary data.</text>
</comment>
<dbReference type="Proteomes" id="UP001155163">
    <property type="component" value="Unassembled WGS sequence"/>
</dbReference>
<feature type="domain" description="Autotransporter" evidence="3">
    <location>
        <begin position="416"/>
        <end position="684"/>
    </location>
</feature>
<dbReference type="InterPro" id="IPR004899">
    <property type="entry name" value="Pertactin_central"/>
</dbReference>
<proteinExistence type="predicted"/>
<dbReference type="InterPro" id="IPR012332">
    <property type="entry name" value="Autotransporter_pectin_lyase_C"/>
</dbReference>
<dbReference type="PANTHER" id="PTHR35037:SF7">
    <property type="entry name" value="AUTOTRANSPORTER"/>
    <property type="match status" value="1"/>
</dbReference>
<dbReference type="SMART" id="SM00869">
    <property type="entry name" value="Autotransporter"/>
    <property type="match status" value="1"/>
</dbReference>
<evidence type="ECO:0000256" key="1">
    <source>
        <dbReference type="ARBA" id="ARBA00022729"/>
    </source>
</evidence>
<dbReference type="InterPro" id="IPR006315">
    <property type="entry name" value="OM_autotransptr_brl_dom"/>
</dbReference>
<dbReference type="Gene3D" id="2.40.128.130">
    <property type="entry name" value="Autotransporter beta-domain"/>
    <property type="match status" value="1"/>
</dbReference>
<dbReference type="EMBL" id="JALQCX010000024">
    <property type="protein sequence ID" value="MCK9815163.1"/>
    <property type="molecule type" value="Genomic_DNA"/>
</dbReference>
<dbReference type="SUPFAM" id="SSF103515">
    <property type="entry name" value="Autotransporter"/>
    <property type="match status" value="1"/>
</dbReference>
<dbReference type="InterPro" id="IPR003991">
    <property type="entry name" value="Pertactin_virulence_factor"/>
</dbReference>
<evidence type="ECO:0000313" key="5">
    <source>
        <dbReference type="Proteomes" id="UP001155163"/>
    </source>
</evidence>
<dbReference type="InterPro" id="IPR030930">
    <property type="entry name" value="AIDA"/>
</dbReference>
<protein>
    <submittedName>
        <fullName evidence="4">Autotransporter outer membrane beta-barrel domain-containing protein</fullName>
    </submittedName>
</protein>
<evidence type="ECO:0000313" key="4">
    <source>
        <dbReference type="EMBL" id="MCK9815163.1"/>
    </source>
</evidence>
<sequence length="684" mass="71104">MSPLHLKNSSPLVLSPLALAIAMLLPVQAQAFTATVNNGAVIDGETVSAGQQNIGTHGTTTNILIEASGTQEVFRQGVSNDTTVNGLQEIKGGTSNRSIINVGGTHNVFSEGTANDTVLNGGRQTVQNPNARANRSVINQDGVQIISLAGSAADTVINQGGLQTLTDMGTATNTLVLSGGEQRLQRDAFGAAVANGTRIDGGLQSVYDTGIANNSSVSNGGRVNLYQGAQASGLVAEAGGTVNVMESGVKTVDSLTLNGGSLAFVPTADGSFKTFTLDVLSGSGRILMNTDLAGGQGDLLVVQGAGQASGNHTLVVADSGHDPLAADGRLMLVDTQGGDARFALLGGHVDAGAFRYQLQQQGDDWVLASSGKASGDPDPGQLSKGANAAIAAQTAGATLWSAQMNALVKRLGELRMGQDEGGVWTRGIGKRFDINDKSSRSYTQNITGVEVGADKAFALDSGKVYVGAMLGSARSDLDFGEGASGNIDSRMLGVYATYLHDSGVYVDSVVKYSRFDNDIKTPSNLGGAVKGSYSSNGVGTDIEIGKHISLKDGWFVEPQLEITATRTQGAQYTASNGLRVKSDDMDSLQSRVGSLFGRSLQLANGMHAQPYAKASYITEHAGSSQVRINDNRLDAELPGDRVELGLGGVLQVSQKSKISLDAEYSKGHDIEQPWGINLGYRYLW</sequence>
<organism evidence="4 5">
    <name type="scientific">Pseudomonas morbosilactucae</name>
    <dbReference type="NCBI Taxonomy" id="2938197"/>
    <lineage>
        <taxon>Bacteria</taxon>
        <taxon>Pseudomonadati</taxon>
        <taxon>Pseudomonadota</taxon>
        <taxon>Gammaproteobacteria</taxon>
        <taxon>Pseudomonadales</taxon>
        <taxon>Pseudomonadaceae</taxon>
        <taxon>Pseudomonas</taxon>
    </lineage>
</organism>
<evidence type="ECO:0000259" key="3">
    <source>
        <dbReference type="PROSITE" id="PS51208"/>
    </source>
</evidence>
<name>A0ABT0JGW6_9PSED</name>
<dbReference type="SUPFAM" id="SSF51126">
    <property type="entry name" value="Pectin lyase-like"/>
    <property type="match status" value="1"/>
</dbReference>
<dbReference type="Pfam" id="PF03212">
    <property type="entry name" value="Pertactin"/>
    <property type="match status" value="1"/>
</dbReference>
<dbReference type="RefSeq" id="WP_268262212.1">
    <property type="nucleotide sequence ID" value="NZ_JALQCX010000024.1"/>
</dbReference>
<dbReference type="NCBIfam" id="TIGR01414">
    <property type="entry name" value="autotrans_barl"/>
    <property type="match status" value="1"/>
</dbReference>
<evidence type="ECO:0000256" key="2">
    <source>
        <dbReference type="SAM" id="SignalP"/>
    </source>
</evidence>
<dbReference type="CDD" id="cd01343">
    <property type="entry name" value="PL1_Passenger_AT"/>
    <property type="match status" value="1"/>
</dbReference>
<dbReference type="PANTHER" id="PTHR35037">
    <property type="entry name" value="C-TERMINAL REGION OF AIDA-LIKE PROTEIN"/>
    <property type="match status" value="1"/>
</dbReference>
<dbReference type="PRINTS" id="PR01484">
    <property type="entry name" value="PRTACTNFAMLY"/>
</dbReference>
<feature type="signal peptide" evidence="2">
    <location>
        <begin position="1"/>
        <end position="31"/>
    </location>
</feature>
<dbReference type="Pfam" id="PF03797">
    <property type="entry name" value="Autotransporter"/>
    <property type="match status" value="1"/>
</dbReference>
<dbReference type="InterPro" id="IPR005546">
    <property type="entry name" value="Autotransporte_beta"/>
</dbReference>
<dbReference type="InterPro" id="IPR051551">
    <property type="entry name" value="Autotransporter_adhesion"/>
</dbReference>
<accession>A0ABT0JGW6</accession>
<keyword evidence="1 2" id="KW-0732">Signal</keyword>
<dbReference type="Gene3D" id="2.160.20.20">
    <property type="match status" value="1"/>
</dbReference>
<feature type="chain" id="PRO_5046546024" evidence="2">
    <location>
        <begin position="32"/>
        <end position="684"/>
    </location>
</feature>
<keyword evidence="5" id="KW-1185">Reference proteome</keyword>
<dbReference type="NCBIfam" id="TIGR04415">
    <property type="entry name" value="O_hepto_targRPT"/>
    <property type="match status" value="2"/>
</dbReference>
<reference evidence="4 5" key="1">
    <citation type="journal article" date="2022" name="Int. J. Syst. Evol. Microbiol.">
        <title>Pseudomonas aegrilactucae sp. nov. and Pseudomonas morbosilactucae sp. nov., pathogens causing bacterial rot of lettuce in Japan.</title>
        <authorList>
            <person name="Sawada H."/>
            <person name="Fujikawa T."/>
            <person name="Satou M."/>
        </authorList>
    </citation>
    <scope>NUCLEOTIDE SEQUENCE [LARGE SCALE GENOMIC DNA]</scope>
    <source>
        <strain evidence="4 5">MAFF 302046</strain>
    </source>
</reference>